<accession>A0A0A9BBP4</accession>
<proteinExistence type="predicted"/>
<protein>
    <submittedName>
        <fullName evidence="2">Uncharacterized protein</fullName>
    </submittedName>
</protein>
<feature type="region of interest" description="Disordered" evidence="1">
    <location>
        <begin position="1"/>
        <end position="44"/>
    </location>
</feature>
<reference evidence="2" key="2">
    <citation type="journal article" date="2015" name="Data Brief">
        <title>Shoot transcriptome of the giant reed, Arundo donax.</title>
        <authorList>
            <person name="Barrero R.A."/>
            <person name="Guerrero F.D."/>
            <person name="Moolhuijzen P."/>
            <person name="Goolsby J.A."/>
            <person name="Tidwell J."/>
            <person name="Bellgard S.E."/>
            <person name="Bellgard M.I."/>
        </authorList>
    </citation>
    <scope>NUCLEOTIDE SEQUENCE</scope>
    <source>
        <tissue evidence="2">Shoot tissue taken approximately 20 cm above the soil surface</tissue>
    </source>
</reference>
<organism evidence="2">
    <name type="scientific">Arundo donax</name>
    <name type="common">Giant reed</name>
    <name type="synonym">Donax arundinaceus</name>
    <dbReference type="NCBI Taxonomy" id="35708"/>
    <lineage>
        <taxon>Eukaryota</taxon>
        <taxon>Viridiplantae</taxon>
        <taxon>Streptophyta</taxon>
        <taxon>Embryophyta</taxon>
        <taxon>Tracheophyta</taxon>
        <taxon>Spermatophyta</taxon>
        <taxon>Magnoliopsida</taxon>
        <taxon>Liliopsida</taxon>
        <taxon>Poales</taxon>
        <taxon>Poaceae</taxon>
        <taxon>PACMAD clade</taxon>
        <taxon>Arundinoideae</taxon>
        <taxon>Arundineae</taxon>
        <taxon>Arundo</taxon>
    </lineage>
</organism>
<sequence>MPPSQLRFASSSPFPNRRKGLNPSFSLSGLRSPVRSLPGRTPAPVPPAAAAIAFLLRLRGHQRPVPLQREGDAEHLPADAVCQSARVAAPPDGAQQCGSACCLRAPAPRSRRGTRSWYASPSLLLMP</sequence>
<name>A0A0A9BBP4_ARUDO</name>
<dbReference type="AlphaFoldDB" id="A0A0A9BBP4"/>
<dbReference type="EMBL" id="GBRH01239285">
    <property type="protein sequence ID" value="JAD58610.1"/>
    <property type="molecule type" value="Transcribed_RNA"/>
</dbReference>
<evidence type="ECO:0000256" key="1">
    <source>
        <dbReference type="SAM" id="MobiDB-lite"/>
    </source>
</evidence>
<reference evidence="2" key="1">
    <citation type="submission" date="2014-09" db="EMBL/GenBank/DDBJ databases">
        <authorList>
            <person name="Magalhaes I.L.F."/>
            <person name="Oliveira U."/>
            <person name="Santos F.R."/>
            <person name="Vidigal T.H.D.A."/>
            <person name="Brescovit A.D."/>
            <person name="Santos A.J."/>
        </authorList>
    </citation>
    <scope>NUCLEOTIDE SEQUENCE</scope>
    <source>
        <tissue evidence="2">Shoot tissue taken approximately 20 cm above the soil surface</tissue>
    </source>
</reference>
<evidence type="ECO:0000313" key="2">
    <source>
        <dbReference type="EMBL" id="JAD58610.1"/>
    </source>
</evidence>